<dbReference type="InterPro" id="IPR029058">
    <property type="entry name" value="AB_hydrolase_fold"/>
</dbReference>
<comment type="caution">
    <text evidence="1">The sequence shown here is derived from an EMBL/GenBank/DDBJ whole genome shotgun (WGS) entry which is preliminary data.</text>
</comment>
<accession>A0ABT1W767</accession>
<dbReference type="RefSeq" id="WP_422864190.1">
    <property type="nucleotide sequence ID" value="NZ_JAMSKV010000007.1"/>
</dbReference>
<sequence>MIVFSGQQLVAHWNKGESDYLLVTFDQLNTELVAETHFLLQAQVVPGRISCIGVTTRVRNFYRSSEIERIVAEVEKVRGDRPVIVFGQSAGGYAALKYSGLLRADYVIACSPFFAVRPDELGLTDERQKRILVHMMATHNVVDRPEFEGMAIRQEDTSGRIVALYDPGEMVDAYAIRLIRKAIPQAEILTVPHAGHVIYDGSWSSALLESMVGAIRAEDTGQLTLTLAAMRRRQLPFLIRALTKAANRKPGLFVGAMNAKRITAHPNYSDLIRDAFNLRAINLLAERGDFERAARHLSTMMRGSYGFEIRPARWDAGATPTAMLERHPCLVLSMHGSFLCWSVEHGSARFEPHPFNLTTRLPILARIREGRAVFCTVSEGVETEIRLFPDEPGTPEAPDEIMALDGNCVALRNAGRYMGALPDGGQQILPGVSIQQRMVVLSIEEKSALLQRRQATWFDKVSAAQTPPPDRASVKTVQRSTPRWLKLFGRG</sequence>
<proteinExistence type="predicted"/>
<dbReference type="EMBL" id="JAMSKV010000007">
    <property type="protein sequence ID" value="MCQ8278712.1"/>
    <property type="molecule type" value="Genomic_DNA"/>
</dbReference>
<reference evidence="1 2" key="1">
    <citation type="submission" date="2022-06" db="EMBL/GenBank/DDBJ databases">
        <title>Endosaccharibacter gen. nov., sp. nov., endophytic bacteria isolated from sugarcane.</title>
        <authorList>
            <person name="Pitiwittayakul N."/>
            <person name="Yukphan P."/>
            <person name="Charoenyingcharoen P."/>
            <person name="Tanasupawat S."/>
        </authorList>
    </citation>
    <scope>NUCLEOTIDE SEQUENCE [LARGE SCALE GENOMIC DNA]</scope>
    <source>
        <strain evidence="1 2">KSS8</strain>
    </source>
</reference>
<keyword evidence="2" id="KW-1185">Reference proteome</keyword>
<name>A0ABT1W767_9PROT</name>
<evidence type="ECO:0000313" key="2">
    <source>
        <dbReference type="Proteomes" id="UP001524587"/>
    </source>
</evidence>
<evidence type="ECO:0000313" key="1">
    <source>
        <dbReference type="EMBL" id="MCQ8278712.1"/>
    </source>
</evidence>
<organism evidence="1 2">
    <name type="scientific">Endosaccharibacter trunci</name>
    <dbReference type="NCBI Taxonomy" id="2812733"/>
    <lineage>
        <taxon>Bacteria</taxon>
        <taxon>Pseudomonadati</taxon>
        <taxon>Pseudomonadota</taxon>
        <taxon>Alphaproteobacteria</taxon>
        <taxon>Acetobacterales</taxon>
        <taxon>Acetobacteraceae</taxon>
        <taxon>Endosaccharibacter</taxon>
    </lineage>
</organism>
<gene>
    <name evidence="1" type="ORF">NFI95_09630</name>
</gene>
<protein>
    <recommendedName>
        <fullName evidence="3">Alpha/beta hydrolase</fullName>
    </recommendedName>
</protein>
<dbReference type="SUPFAM" id="SSF53474">
    <property type="entry name" value="alpha/beta-Hydrolases"/>
    <property type="match status" value="1"/>
</dbReference>
<dbReference type="Proteomes" id="UP001524587">
    <property type="component" value="Unassembled WGS sequence"/>
</dbReference>
<dbReference type="Gene3D" id="3.40.50.1820">
    <property type="entry name" value="alpha/beta hydrolase"/>
    <property type="match status" value="1"/>
</dbReference>
<evidence type="ECO:0008006" key="3">
    <source>
        <dbReference type="Google" id="ProtNLM"/>
    </source>
</evidence>